<comment type="cofactor">
    <cofactor evidence="1">
        <name>FAD</name>
        <dbReference type="ChEBI" id="CHEBI:57692"/>
    </cofactor>
</comment>
<evidence type="ECO:0000256" key="4">
    <source>
        <dbReference type="ARBA" id="ARBA00022827"/>
    </source>
</evidence>
<dbReference type="OrthoDB" id="66881at2759"/>
<comment type="similarity">
    <text evidence="2">Belongs to the FAD-binding monooxygenase family.</text>
</comment>
<dbReference type="Proteomes" id="UP000288168">
    <property type="component" value="Unassembled WGS sequence"/>
</dbReference>
<evidence type="ECO:0000256" key="5">
    <source>
        <dbReference type="ARBA" id="ARBA00022857"/>
    </source>
</evidence>
<evidence type="ECO:0000256" key="2">
    <source>
        <dbReference type="ARBA" id="ARBA00010139"/>
    </source>
</evidence>
<evidence type="ECO:0000256" key="3">
    <source>
        <dbReference type="ARBA" id="ARBA00022630"/>
    </source>
</evidence>
<dbReference type="PANTHER" id="PTHR43098:SF3">
    <property type="entry name" value="L-ORNITHINE N(5)-MONOOXYGENASE-RELATED"/>
    <property type="match status" value="1"/>
</dbReference>
<keyword evidence="9" id="KW-1185">Reference proteome</keyword>
<dbReference type="AlphaFoldDB" id="A0A428P0K3"/>
<comment type="caution">
    <text evidence="8">The sequence shown here is derived from an EMBL/GenBank/DDBJ whole genome shotgun (WGS) entry which is preliminary data.</text>
</comment>
<evidence type="ECO:0000313" key="9">
    <source>
        <dbReference type="Proteomes" id="UP000288168"/>
    </source>
</evidence>
<protein>
    <submittedName>
        <fullName evidence="8">Uncharacterized protein</fullName>
    </submittedName>
</protein>
<gene>
    <name evidence="8" type="ORF">CEP54_013836</name>
</gene>
<dbReference type="EMBL" id="NKCI01000237">
    <property type="protein sequence ID" value="RSL46490.1"/>
    <property type="molecule type" value="Genomic_DNA"/>
</dbReference>
<dbReference type="SUPFAM" id="SSF51905">
    <property type="entry name" value="FAD/NAD(P)-binding domain"/>
    <property type="match status" value="1"/>
</dbReference>
<keyword evidence="3" id="KW-0285">Flavoprotein</keyword>
<keyword evidence="5" id="KW-0521">NADP</keyword>
<reference evidence="8 9" key="1">
    <citation type="submission" date="2017-06" db="EMBL/GenBank/DDBJ databases">
        <title>Comparative genomic analysis of Ambrosia Fusariam Clade fungi.</title>
        <authorList>
            <person name="Stajich J.E."/>
            <person name="Carrillo J."/>
            <person name="Kijimoto T."/>
            <person name="Eskalen A."/>
            <person name="O'Donnell K."/>
            <person name="Kasson M."/>
        </authorList>
    </citation>
    <scope>NUCLEOTIDE SEQUENCE [LARGE SCALE GENOMIC DNA]</scope>
    <source>
        <strain evidence="8 9">NRRL62584</strain>
    </source>
</reference>
<dbReference type="PANTHER" id="PTHR43098">
    <property type="entry name" value="L-ORNITHINE N(5)-MONOOXYGENASE-RELATED"/>
    <property type="match status" value="1"/>
</dbReference>
<keyword evidence="7" id="KW-0503">Monooxygenase</keyword>
<sequence>MVTEVTEQDREARFEELWQRGAFNFLLAGYVDIAASPEANRSVYDIWTRKVRERITGPFKRDIMAPLEPVYPFGTKRPPLDADYYECLDMYNVEIVPLKKNPIKNVVEDSVILQYDTHRQLDVVILAAVLTALLGRMA</sequence>
<evidence type="ECO:0000256" key="1">
    <source>
        <dbReference type="ARBA" id="ARBA00001974"/>
    </source>
</evidence>
<keyword evidence="4" id="KW-0274">FAD</keyword>
<dbReference type="InterPro" id="IPR050775">
    <property type="entry name" value="FAD-binding_Monooxygenases"/>
</dbReference>
<evidence type="ECO:0000256" key="6">
    <source>
        <dbReference type="ARBA" id="ARBA00023002"/>
    </source>
</evidence>
<name>A0A428P0K3_9HYPO</name>
<dbReference type="STRING" id="1325734.A0A428P0K3"/>
<keyword evidence="6" id="KW-0560">Oxidoreductase</keyword>
<accession>A0A428P0K3</accession>
<dbReference type="InterPro" id="IPR036188">
    <property type="entry name" value="FAD/NAD-bd_sf"/>
</dbReference>
<evidence type="ECO:0000256" key="7">
    <source>
        <dbReference type="ARBA" id="ARBA00023033"/>
    </source>
</evidence>
<evidence type="ECO:0000313" key="8">
    <source>
        <dbReference type="EMBL" id="RSL46490.1"/>
    </source>
</evidence>
<proteinExistence type="inferred from homology"/>
<dbReference type="GO" id="GO:0004497">
    <property type="term" value="F:monooxygenase activity"/>
    <property type="evidence" value="ECO:0007669"/>
    <property type="project" value="UniProtKB-KW"/>
</dbReference>
<organism evidence="8 9">
    <name type="scientific">Fusarium duplospermum</name>
    <dbReference type="NCBI Taxonomy" id="1325734"/>
    <lineage>
        <taxon>Eukaryota</taxon>
        <taxon>Fungi</taxon>
        <taxon>Dikarya</taxon>
        <taxon>Ascomycota</taxon>
        <taxon>Pezizomycotina</taxon>
        <taxon>Sordariomycetes</taxon>
        <taxon>Hypocreomycetidae</taxon>
        <taxon>Hypocreales</taxon>
        <taxon>Nectriaceae</taxon>
        <taxon>Fusarium</taxon>
        <taxon>Fusarium solani species complex</taxon>
    </lineage>
</organism>